<dbReference type="Proteomes" id="UP000714275">
    <property type="component" value="Unassembled WGS sequence"/>
</dbReference>
<protein>
    <submittedName>
        <fullName evidence="1">Uncharacterized protein</fullName>
    </submittedName>
</protein>
<evidence type="ECO:0000313" key="1">
    <source>
        <dbReference type="EMBL" id="KAG1778871.1"/>
    </source>
</evidence>
<comment type="caution">
    <text evidence="1">The sequence shown here is derived from an EMBL/GenBank/DDBJ whole genome shotgun (WGS) entry which is preliminary data.</text>
</comment>
<dbReference type="OrthoDB" id="2690869at2759"/>
<reference evidence="1" key="1">
    <citation type="journal article" date="2020" name="New Phytol.">
        <title>Comparative genomics reveals dynamic genome evolution in host specialist ectomycorrhizal fungi.</title>
        <authorList>
            <person name="Lofgren L.A."/>
            <person name="Nguyen N.H."/>
            <person name="Vilgalys R."/>
            <person name="Ruytinx J."/>
            <person name="Liao H.L."/>
            <person name="Branco S."/>
            <person name="Kuo A."/>
            <person name="LaButti K."/>
            <person name="Lipzen A."/>
            <person name="Andreopoulos W."/>
            <person name="Pangilinan J."/>
            <person name="Riley R."/>
            <person name="Hundley H."/>
            <person name="Na H."/>
            <person name="Barry K."/>
            <person name="Grigoriev I.V."/>
            <person name="Stajich J.E."/>
            <person name="Kennedy P.G."/>
        </authorList>
    </citation>
    <scope>NUCLEOTIDE SEQUENCE</scope>
    <source>
        <strain evidence="1">DOB743</strain>
    </source>
</reference>
<proteinExistence type="predicted"/>
<dbReference type="EMBL" id="JABBWD010000014">
    <property type="protein sequence ID" value="KAG1778871.1"/>
    <property type="molecule type" value="Genomic_DNA"/>
</dbReference>
<accession>A0A9P6ZZU9</accession>
<gene>
    <name evidence="1" type="ORF">EV702DRAFT_142271</name>
</gene>
<keyword evidence="2" id="KW-1185">Reference proteome</keyword>
<name>A0A9P6ZZU9_9AGAM</name>
<evidence type="ECO:0000313" key="2">
    <source>
        <dbReference type="Proteomes" id="UP000714275"/>
    </source>
</evidence>
<sequence>MTSASVRDAQLLNELSHALLTAIHSNNDRTTRYTGPGGSFCIDRDKCYIYLIYALIKKDEWCQRLAHDDLHDRCIPLLGRLSRPDVVDRSGAVFYKYNLDTEAEFCFLVIFGRIKSSDKGLLFSPDESLRWLLLITRTWKSTPFGIEDDDYVNGIPAVVTAARLTLTALDDGVPREWLADVAANVHLALVRLQERQARLVNKGIAQAAIDAALSSMQGLHTEFSRMVKQWNTSGKNRNRGSLGDRYIQDRRNRDTTRHDDYGSTFFYITHTSHHHGVSDEAPSSGKPSVTNLGSVRQTFSNLW</sequence>
<organism evidence="1 2">
    <name type="scientific">Suillus placidus</name>
    <dbReference type="NCBI Taxonomy" id="48579"/>
    <lineage>
        <taxon>Eukaryota</taxon>
        <taxon>Fungi</taxon>
        <taxon>Dikarya</taxon>
        <taxon>Basidiomycota</taxon>
        <taxon>Agaricomycotina</taxon>
        <taxon>Agaricomycetes</taxon>
        <taxon>Agaricomycetidae</taxon>
        <taxon>Boletales</taxon>
        <taxon>Suillineae</taxon>
        <taxon>Suillaceae</taxon>
        <taxon>Suillus</taxon>
    </lineage>
</organism>
<dbReference type="AlphaFoldDB" id="A0A9P6ZZU9"/>